<dbReference type="InterPro" id="IPR000569">
    <property type="entry name" value="HECT_dom"/>
</dbReference>
<gene>
    <name evidence="9" type="ORF">BYL167_LOCUS1942</name>
    <name evidence="11" type="ORF">GIL414_LOCUS4058</name>
    <name evidence="10" type="ORF">OVN521_LOCUS6160</name>
    <name evidence="12" type="ORF">UXM345_LOCUS9908</name>
</gene>
<dbReference type="PROSITE" id="PS50237">
    <property type="entry name" value="HECT"/>
    <property type="match status" value="1"/>
</dbReference>
<feature type="domain" description="J" evidence="7">
    <location>
        <begin position="776"/>
        <end position="841"/>
    </location>
</feature>
<organism evidence="10 13">
    <name type="scientific">Rotaria magnacalcarata</name>
    <dbReference type="NCBI Taxonomy" id="392030"/>
    <lineage>
        <taxon>Eukaryota</taxon>
        <taxon>Metazoa</taxon>
        <taxon>Spiralia</taxon>
        <taxon>Gnathifera</taxon>
        <taxon>Rotifera</taxon>
        <taxon>Eurotatoria</taxon>
        <taxon>Bdelloidea</taxon>
        <taxon>Philodinida</taxon>
        <taxon>Philodinidae</taxon>
        <taxon>Rotaria</taxon>
    </lineage>
</organism>
<dbReference type="Proteomes" id="UP000663866">
    <property type="component" value="Unassembled WGS sequence"/>
</dbReference>
<dbReference type="PANTHER" id="PTHR45700">
    <property type="entry name" value="UBIQUITIN-PROTEIN LIGASE E3C"/>
    <property type="match status" value="1"/>
</dbReference>
<dbReference type="Gene3D" id="3.30.2410.10">
    <property type="entry name" value="Hect, E3 ligase catalytic domain"/>
    <property type="match status" value="1"/>
</dbReference>
<name>A0A819DP07_9BILA</name>
<evidence type="ECO:0000256" key="2">
    <source>
        <dbReference type="ARBA" id="ARBA00012485"/>
    </source>
</evidence>
<keyword evidence="13" id="KW-1185">Reference proteome</keyword>
<dbReference type="InterPro" id="IPR001623">
    <property type="entry name" value="DnaJ_domain"/>
</dbReference>
<protein>
    <recommendedName>
        <fullName evidence="2">HECT-type E3 ubiquitin transferase</fullName>
        <ecNumber evidence="2">2.3.2.26</ecNumber>
    </recommendedName>
</protein>
<dbReference type="SMART" id="SM00271">
    <property type="entry name" value="DnaJ"/>
    <property type="match status" value="1"/>
</dbReference>
<dbReference type="SUPFAM" id="SSF46565">
    <property type="entry name" value="Chaperone J-domain"/>
    <property type="match status" value="1"/>
</dbReference>
<dbReference type="GO" id="GO:0000209">
    <property type="term" value="P:protein polyubiquitination"/>
    <property type="evidence" value="ECO:0007669"/>
    <property type="project" value="InterPro"/>
</dbReference>
<dbReference type="EMBL" id="CAJOBG010000637">
    <property type="protein sequence ID" value="CAF3839401.1"/>
    <property type="molecule type" value="Genomic_DNA"/>
</dbReference>
<evidence type="ECO:0000313" key="13">
    <source>
        <dbReference type="Proteomes" id="UP000663866"/>
    </source>
</evidence>
<dbReference type="Pfam" id="PF00632">
    <property type="entry name" value="HECT"/>
    <property type="match status" value="1"/>
</dbReference>
<dbReference type="AlphaFoldDB" id="A0A819DP07"/>
<reference evidence="10" key="1">
    <citation type="submission" date="2021-02" db="EMBL/GenBank/DDBJ databases">
        <authorList>
            <person name="Nowell W R."/>
        </authorList>
    </citation>
    <scope>NUCLEOTIDE SEQUENCE</scope>
</reference>
<dbReference type="Gene3D" id="3.30.2160.10">
    <property type="entry name" value="Hect, E3 ligase catalytic domain"/>
    <property type="match status" value="1"/>
</dbReference>
<evidence type="ECO:0000259" key="7">
    <source>
        <dbReference type="PROSITE" id="PS50076"/>
    </source>
</evidence>
<dbReference type="PRINTS" id="PR00625">
    <property type="entry name" value="JDOMAIN"/>
</dbReference>
<evidence type="ECO:0000313" key="11">
    <source>
        <dbReference type="EMBL" id="CAF3852781.1"/>
    </source>
</evidence>
<evidence type="ECO:0000259" key="8">
    <source>
        <dbReference type="PROSITE" id="PS50237"/>
    </source>
</evidence>
<proteinExistence type="predicted"/>
<evidence type="ECO:0000256" key="3">
    <source>
        <dbReference type="ARBA" id="ARBA00022679"/>
    </source>
</evidence>
<evidence type="ECO:0000313" key="12">
    <source>
        <dbReference type="EMBL" id="CAF3889236.1"/>
    </source>
</evidence>
<dbReference type="Gene3D" id="3.30.70.330">
    <property type="match status" value="1"/>
</dbReference>
<dbReference type="Gene3D" id="1.10.287.110">
    <property type="entry name" value="DnaJ domain"/>
    <property type="match status" value="1"/>
</dbReference>
<sequence length="1044" mass="121112">MANSLRRNSFSEISTITSHCRRCQLDIESDPQASGRGRTRILCPFCGEFLFRPNVTDIQQLKEEINKRAKDDNSDHGLSLRSRFSRTFNRILLRRQNMLNNNGKTTSHRRDKTITNVKLPSIEHKKQLSEQKNKDKMASSSLPMIATAISMPSINTHGFESFQCLVNEETSDTNQIFTFFSIFYSNFTYMMQSLTLNDDKKQIDWKYLQTIHEYITNNSDTISRLILKTIASSCIREIRPSEHTIEGYTILMMAPIFDHASNNHIFAHILRRISHFADHEHQEIISILQTLPVEMFRLVVRRLQTFVALNLFPSRLDNSSSTVANGWWIPSAIRTLALFNHANEMVSGRKIPLQEMVIDSLNCIDEERDYFEWKNRKSRGVIGGFTFCQYPFVLSINAKRTILKRDSEQQMIANARRTMIQRVQNKQIPNLNMLFLNLYIRRAHLVADSLAEVTKNREDLKKKLRVTFVGEHGLDMGGLTKEWFLLLIRQIFSPDYGMFVYYDLSGIFWFNGASTDNIREYHLVGILMGLAVYNAIILDIRFPLVCYKKLLTPAFMTEQMARLSKIKVGIIKPTLADFRTIRPDIANSLQYLLDYVGNVEEDFGLTFEVSVAQFDTSVVYSLKENGSIVDVTNENRNEYVELLIDFYINKHVSKQFEAFYYGFHSVCSSNALLLLLPEELEMLICGMQQCNLSSLAEITKYENCNANEDFIKWFWQVVEEMPSDKQRRLLLFVTGSDRMPIGGLTEMTFKIGKISSNRCNIHDLFRNKMDDITKMDLYELFGIDETCSTKELTTAFRRKALECHPDKFPDDLDKRDQFLLIKKALELLIDTQARQAYDACRKQKKIQQERLSQMDDKRKKFKEDLERKEQRATKAPTSTINKSNSDKLRTEVERLRREGSRLVDDELEKLHKMFEQDKQKPASNHVEIIIKYVPNTSPYTDDELRQVFTKYGNISTIINKNVKRALIEFYQDHISNFIESEKGLDDRPFASVKIQKKSNTIASSSTAAATSTRKKPTFVDLTQPDFEDFEAMIMRKMSQHNAAS</sequence>
<feature type="region of interest" description="Disordered" evidence="6">
    <location>
        <begin position="848"/>
        <end position="887"/>
    </location>
</feature>
<dbReference type="SMART" id="SM00119">
    <property type="entry name" value="HECTc"/>
    <property type="match status" value="1"/>
</dbReference>
<comment type="catalytic activity">
    <reaction evidence="1">
        <text>S-ubiquitinyl-[E2 ubiquitin-conjugating enzyme]-L-cysteine + [acceptor protein]-L-lysine = [E2 ubiquitin-conjugating enzyme]-L-cysteine + N(6)-ubiquitinyl-[acceptor protein]-L-lysine.</text>
        <dbReference type="EC" id="2.3.2.26"/>
    </reaction>
</comment>
<keyword evidence="3" id="KW-0808">Transferase</keyword>
<evidence type="ECO:0000313" key="9">
    <source>
        <dbReference type="EMBL" id="CAF3781118.1"/>
    </source>
</evidence>
<evidence type="ECO:0000313" key="10">
    <source>
        <dbReference type="EMBL" id="CAF3839401.1"/>
    </source>
</evidence>
<keyword evidence="4 5" id="KW-0833">Ubl conjugation pathway</keyword>
<accession>A0A819DP07</accession>
<evidence type="ECO:0000256" key="4">
    <source>
        <dbReference type="ARBA" id="ARBA00022786"/>
    </source>
</evidence>
<evidence type="ECO:0000256" key="1">
    <source>
        <dbReference type="ARBA" id="ARBA00000885"/>
    </source>
</evidence>
<dbReference type="PANTHER" id="PTHR45700:SF9">
    <property type="entry name" value="HECT-TYPE E3 UBIQUITIN TRANSFERASE"/>
    <property type="match status" value="1"/>
</dbReference>
<dbReference type="InterPro" id="IPR036869">
    <property type="entry name" value="J_dom_sf"/>
</dbReference>
<feature type="compositionally biased region" description="Basic and acidic residues" evidence="6">
    <location>
        <begin position="848"/>
        <end position="872"/>
    </location>
</feature>
<dbReference type="EC" id="2.3.2.26" evidence="2"/>
<comment type="caution">
    <text evidence="10">The sequence shown here is derived from an EMBL/GenBank/DDBJ whole genome shotgun (WGS) entry which is preliminary data.</text>
</comment>
<dbReference type="FunFam" id="3.30.2160.10:FF:000004">
    <property type="entry name" value="probable E3 ubiquitin-protein ligase HERC4 isoform X1"/>
    <property type="match status" value="1"/>
</dbReference>
<dbReference type="GO" id="GO:0061630">
    <property type="term" value="F:ubiquitin protein ligase activity"/>
    <property type="evidence" value="ECO:0007669"/>
    <property type="project" value="UniProtKB-EC"/>
</dbReference>
<dbReference type="Pfam" id="PF00226">
    <property type="entry name" value="DnaJ"/>
    <property type="match status" value="1"/>
</dbReference>
<evidence type="ECO:0000256" key="6">
    <source>
        <dbReference type="SAM" id="MobiDB-lite"/>
    </source>
</evidence>
<dbReference type="SUPFAM" id="SSF56204">
    <property type="entry name" value="Hect, E3 ligase catalytic domain"/>
    <property type="match status" value="1"/>
</dbReference>
<dbReference type="EMBL" id="CAJOBF010000921">
    <property type="protein sequence ID" value="CAF3889236.1"/>
    <property type="molecule type" value="Genomic_DNA"/>
</dbReference>
<dbReference type="InterPro" id="IPR012677">
    <property type="entry name" value="Nucleotide-bd_a/b_plait_sf"/>
</dbReference>
<dbReference type="InterPro" id="IPR035983">
    <property type="entry name" value="Hect_E3_ubiquitin_ligase"/>
</dbReference>
<dbReference type="InterPro" id="IPR044611">
    <property type="entry name" value="E3A/B/C-like"/>
</dbReference>
<dbReference type="Proteomes" id="UP000663842">
    <property type="component" value="Unassembled WGS sequence"/>
</dbReference>
<feature type="domain" description="HECT" evidence="8">
    <location>
        <begin position="456"/>
        <end position="747"/>
    </location>
</feature>
<dbReference type="Proteomes" id="UP000681967">
    <property type="component" value="Unassembled WGS sequence"/>
</dbReference>
<dbReference type="PROSITE" id="PS50076">
    <property type="entry name" value="DNAJ_2"/>
    <property type="match status" value="1"/>
</dbReference>
<dbReference type="Proteomes" id="UP000681720">
    <property type="component" value="Unassembled WGS sequence"/>
</dbReference>
<dbReference type="EMBL" id="CAJOBH010000316">
    <property type="protein sequence ID" value="CAF3781118.1"/>
    <property type="molecule type" value="Genomic_DNA"/>
</dbReference>
<dbReference type="Gene3D" id="3.90.1750.10">
    <property type="entry name" value="Hect, E3 ligase catalytic domains"/>
    <property type="match status" value="1"/>
</dbReference>
<dbReference type="EMBL" id="CAJOBJ010000945">
    <property type="protein sequence ID" value="CAF3852781.1"/>
    <property type="molecule type" value="Genomic_DNA"/>
</dbReference>
<dbReference type="CDD" id="cd06257">
    <property type="entry name" value="DnaJ"/>
    <property type="match status" value="1"/>
</dbReference>
<comment type="caution">
    <text evidence="5">Lacks conserved residue(s) required for the propagation of feature annotation.</text>
</comment>
<evidence type="ECO:0000256" key="5">
    <source>
        <dbReference type="PROSITE-ProRule" id="PRU00104"/>
    </source>
</evidence>